<accession>A0A9D4K4S9</accession>
<dbReference type="Proteomes" id="UP000828390">
    <property type="component" value="Unassembled WGS sequence"/>
</dbReference>
<reference evidence="1" key="1">
    <citation type="journal article" date="2019" name="bioRxiv">
        <title>The Genome of the Zebra Mussel, Dreissena polymorpha: A Resource for Invasive Species Research.</title>
        <authorList>
            <person name="McCartney M.A."/>
            <person name="Auch B."/>
            <person name="Kono T."/>
            <person name="Mallez S."/>
            <person name="Zhang Y."/>
            <person name="Obille A."/>
            <person name="Becker A."/>
            <person name="Abrahante J.E."/>
            <person name="Garbe J."/>
            <person name="Badalamenti J.P."/>
            <person name="Herman A."/>
            <person name="Mangelson H."/>
            <person name="Liachko I."/>
            <person name="Sullivan S."/>
            <person name="Sone E.D."/>
            <person name="Koren S."/>
            <person name="Silverstein K.A.T."/>
            <person name="Beckman K.B."/>
            <person name="Gohl D.M."/>
        </authorList>
    </citation>
    <scope>NUCLEOTIDE SEQUENCE</scope>
    <source>
        <strain evidence="1">Duluth1</strain>
        <tissue evidence="1">Whole animal</tissue>
    </source>
</reference>
<keyword evidence="2" id="KW-1185">Reference proteome</keyword>
<comment type="caution">
    <text evidence="1">The sequence shown here is derived from an EMBL/GenBank/DDBJ whole genome shotgun (WGS) entry which is preliminary data.</text>
</comment>
<sequence>MAEMFLLMIVNNQRRREWEFRSRLEVAGVRDIDFVSRYRVHRTTAQQLVELFGQVLARSERGGKTISPETKVR</sequence>
<reference evidence="1" key="2">
    <citation type="submission" date="2020-11" db="EMBL/GenBank/DDBJ databases">
        <authorList>
            <person name="McCartney M.A."/>
            <person name="Auch B."/>
            <person name="Kono T."/>
            <person name="Mallez S."/>
            <person name="Becker A."/>
            <person name="Gohl D.M."/>
            <person name="Silverstein K.A.T."/>
            <person name="Koren S."/>
            <person name="Bechman K.B."/>
            <person name="Herman A."/>
            <person name="Abrahante J.E."/>
            <person name="Garbe J."/>
        </authorList>
    </citation>
    <scope>NUCLEOTIDE SEQUENCE</scope>
    <source>
        <strain evidence="1">Duluth1</strain>
        <tissue evidence="1">Whole animal</tissue>
    </source>
</reference>
<evidence type="ECO:0000313" key="1">
    <source>
        <dbReference type="EMBL" id="KAH3832961.1"/>
    </source>
</evidence>
<protein>
    <submittedName>
        <fullName evidence="1">Uncharacterized protein</fullName>
    </submittedName>
</protein>
<dbReference type="AlphaFoldDB" id="A0A9D4K4S9"/>
<proteinExistence type="predicted"/>
<dbReference type="EMBL" id="JAIWYP010000004">
    <property type="protein sequence ID" value="KAH3832961.1"/>
    <property type="molecule type" value="Genomic_DNA"/>
</dbReference>
<organism evidence="1 2">
    <name type="scientific">Dreissena polymorpha</name>
    <name type="common">Zebra mussel</name>
    <name type="synonym">Mytilus polymorpha</name>
    <dbReference type="NCBI Taxonomy" id="45954"/>
    <lineage>
        <taxon>Eukaryota</taxon>
        <taxon>Metazoa</taxon>
        <taxon>Spiralia</taxon>
        <taxon>Lophotrochozoa</taxon>
        <taxon>Mollusca</taxon>
        <taxon>Bivalvia</taxon>
        <taxon>Autobranchia</taxon>
        <taxon>Heteroconchia</taxon>
        <taxon>Euheterodonta</taxon>
        <taxon>Imparidentia</taxon>
        <taxon>Neoheterodontei</taxon>
        <taxon>Myida</taxon>
        <taxon>Dreissenoidea</taxon>
        <taxon>Dreissenidae</taxon>
        <taxon>Dreissena</taxon>
    </lineage>
</organism>
<name>A0A9D4K4S9_DREPO</name>
<gene>
    <name evidence="1" type="ORF">DPMN_106257</name>
</gene>
<evidence type="ECO:0000313" key="2">
    <source>
        <dbReference type="Proteomes" id="UP000828390"/>
    </source>
</evidence>